<sequence>MSGVIRLTPEELRGVARQYNTESSNVTELVSRLDQMSNMLQGIWEGASSQAFIQQYHELRPSFEKMAVLLNEIAQQLHNSATILEETDQQIASQIRG</sequence>
<dbReference type="OrthoDB" id="4978934at2"/>
<protein>
    <recommendedName>
        <fullName evidence="1">ESAT-6-like protein</fullName>
    </recommendedName>
</protein>
<dbReference type="RefSeq" id="WP_017435736.1">
    <property type="nucleotide sequence ID" value="NZ_BAWO01000048.1"/>
</dbReference>
<name>A0A023DI05_9BACL</name>
<evidence type="ECO:0000313" key="2">
    <source>
        <dbReference type="EMBL" id="GAJ40641.1"/>
    </source>
</evidence>
<dbReference type="Proteomes" id="UP000023561">
    <property type="component" value="Unassembled WGS sequence"/>
</dbReference>
<comment type="caution">
    <text evidence="2">The sequence shown here is derived from an EMBL/GenBank/DDBJ whole genome shotgun (WGS) entry which is preliminary data.</text>
</comment>
<dbReference type="InterPro" id="IPR036689">
    <property type="entry name" value="ESAT-6-like_sf"/>
</dbReference>
<reference evidence="2 3" key="1">
    <citation type="submission" date="2014-04" db="EMBL/GenBank/DDBJ databases">
        <title>Whole genome shotgun sequence of Geobacillus caldoxylosilyticus NBRC 107762.</title>
        <authorList>
            <person name="Hosoyama A."/>
            <person name="Hosoyama Y."/>
            <person name="Katano-Makiyama Y."/>
            <person name="Tsuchikane K."/>
            <person name="Ohji S."/>
            <person name="Ichikawa N."/>
            <person name="Yamazoe A."/>
            <person name="Fujita N."/>
        </authorList>
    </citation>
    <scope>NUCLEOTIDE SEQUENCE [LARGE SCALE GENOMIC DNA]</scope>
    <source>
        <strain evidence="2 3">NBRC 107762</strain>
    </source>
</reference>
<dbReference type="SUPFAM" id="SSF140453">
    <property type="entry name" value="EsxAB dimer-like"/>
    <property type="match status" value="1"/>
</dbReference>
<keyword evidence="3" id="KW-1185">Reference proteome</keyword>
<dbReference type="Pfam" id="PF06013">
    <property type="entry name" value="WXG100"/>
    <property type="match status" value="1"/>
</dbReference>
<gene>
    <name evidence="2" type="ORF">GCA01S_048_00080</name>
</gene>
<dbReference type="EMBL" id="BAWO01000048">
    <property type="protein sequence ID" value="GAJ40641.1"/>
    <property type="molecule type" value="Genomic_DNA"/>
</dbReference>
<proteinExistence type="inferred from homology"/>
<dbReference type="GeneID" id="301193338"/>
<accession>A0A023DI05</accession>
<comment type="similarity">
    <text evidence="1">Belongs to the WXG100 family.</text>
</comment>
<dbReference type="AlphaFoldDB" id="A0A023DI05"/>
<dbReference type="Gene3D" id="1.10.287.1060">
    <property type="entry name" value="ESAT-6-like"/>
    <property type="match status" value="1"/>
</dbReference>
<organism evidence="2 3">
    <name type="scientific">Parageobacillus caldoxylosilyticus NBRC 107762</name>
    <dbReference type="NCBI Taxonomy" id="1220594"/>
    <lineage>
        <taxon>Bacteria</taxon>
        <taxon>Bacillati</taxon>
        <taxon>Bacillota</taxon>
        <taxon>Bacilli</taxon>
        <taxon>Bacillales</taxon>
        <taxon>Anoxybacillaceae</taxon>
        <taxon>Saccharococcus</taxon>
    </lineage>
</organism>
<evidence type="ECO:0000313" key="3">
    <source>
        <dbReference type="Proteomes" id="UP000023561"/>
    </source>
</evidence>
<evidence type="ECO:0000256" key="1">
    <source>
        <dbReference type="RuleBase" id="RU362001"/>
    </source>
</evidence>
<dbReference type="InterPro" id="IPR010310">
    <property type="entry name" value="T7SS_ESAT-6-like"/>
</dbReference>
<dbReference type="NCBIfam" id="TIGR03930">
    <property type="entry name" value="WXG100_ESAT6"/>
    <property type="match status" value="1"/>
</dbReference>